<evidence type="ECO:0000259" key="4">
    <source>
        <dbReference type="Pfam" id="PF01464"/>
    </source>
</evidence>
<dbReference type="PANTHER" id="PTHR37423">
    <property type="entry name" value="SOLUBLE LYTIC MUREIN TRANSGLYCOSYLASE-RELATED"/>
    <property type="match status" value="1"/>
</dbReference>
<dbReference type="InterPro" id="IPR008939">
    <property type="entry name" value="Lytic_TGlycosylase_superhlx_U"/>
</dbReference>
<keyword evidence="6" id="KW-1185">Reference proteome</keyword>
<sequence length="619" mass="70083">MGLVAFPPPLMAQASPYSPRLTEWLTLTSPGATGFPVQKYGDFLKIKPEWPLQTRIVWRFENALNHETDPSVLKKYCPIFPLTQLSTIIHCDPFLHNAADQARKLWREGLSDNNNEQNFLKTYRTNLTIKDNWIRYQNLEKKGLKLAASRQIKRLTLPQQTLAQARFSQRFSLNNADQLFAIVDSQQQDPTLIRLRLNYLRRNNRFDEGFNLWQEKGLKLEKTTLKDPTLWAFENLAYARYFMGNNNTTDNEKALNLLAPLLTFPKMPIQHEAFFLSGYVSLVSLKNPAQAEIFFQHLAQDASVNIRAKGFYWLGRCAEFTNNSSQAQSFFNQAAAYPTSFYGQYALAHITHSPFFAIEQRSTRFKSILHSKLTQLKALQGTTISRLDLSNAARELAAQGDTENSTIFMTYLYAHTPHLSEQVSVAHLSLSLNVPKAAILASRKLARAGEILYPEGHPLPYNQNLALENQKLVSLPKGLLPALVRQESSGDPQAISPSPAYGLTQLRLPTAQEVSRKHNVGTVSAPLLLDPQTNLLIGSFYLSELLTRFNGIIPYTLAAYNAGPTRVSRLNASQAVTNDNISKMPQTDDENLLTWTINFPLKETRLYIEHIMTDVAFYE</sequence>
<name>A0A6P1NIJ3_9PROT</name>
<dbReference type="SUPFAM" id="SSF48435">
    <property type="entry name" value="Bacterial muramidases"/>
    <property type="match status" value="1"/>
</dbReference>
<feature type="domain" description="Transglycosylase SLT" evidence="4">
    <location>
        <begin position="471"/>
        <end position="575"/>
    </location>
</feature>
<proteinExistence type="inferred from homology"/>
<evidence type="ECO:0000313" key="6">
    <source>
        <dbReference type="Proteomes" id="UP000463975"/>
    </source>
</evidence>
<dbReference type="Gene3D" id="1.25.20.10">
    <property type="entry name" value="Bacterial muramidases"/>
    <property type="match status" value="1"/>
</dbReference>
<dbReference type="AlphaFoldDB" id="A0A6P1NIJ3"/>
<gene>
    <name evidence="5" type="ORF">GT348_03660</name>
</gene>
<dbReference type="GO" id="GO:0004553">
    <property type="term" value="F:hydrolase activity, hydrolyzing O-glycosyl compounds"/>
    <property type="evidence" value="ECO:0007669"/>
    <property type="project" value="InterPro"/>
</dbReference>
<dbReference type="Pfam" id="PF01464">
    <property type="entry name" value="SLT"/>
    <property type="match status" value="1"/>
</dbReference>
<dbReference type="InterPro" id="IPR023346">
    <property type="entry name" value="Lysozyme-like_dom_sf"/>
</dbReference>
<dbReference type="Proteomes" id="UP000463975">
    <property type="component" value="Chromosome"/>
</dbReference>
<organism evidence="5 6">
    <name type="scientific">Aristophania vespae</name>
    <dbReference type="NCBI Taxonomy" id="2697033"/>
    <lineage>
        <taxon>Bacteria</taxon>
        <taxon>Pseudomonadati</taxon>
        <taxon>Pseudomonadota</taxon>
        <taxon>Alphaproteobacteria</taxon>
        <taxon>Acetobacterales</taxon>
        <taxon>Acetobacteraceae</taxon>
        <taxon>Aristophania</taxon>
    </lineage>
</organism>
<dbReference type="PANTHER" id="PTHR37423:SF2">
    <property type="entry name" value="MEMBRANE-BOUND LYTIC MUREIN TRANSGLYCOSYLASE C"/>
    <property type="match status" value="1"/>
</dbReference>
<evidence type="ECO:0000256" key="1">
    <source>
        <dbReference type="ARBA" id="ARBA00007734"/>
    </source>
</evidence>
<evidence type="ECO:0000313" key="5">
    <source>
        <dbReference type="EMBL" id="QHI95482.1"/>
    </source>
</evidence>
<dbReference type="GO" id="GO:0042597">
    <property type="term" value="C:periplasmic space"/>
    <property type="evidence" value="ECO:0007669"/>
    <property type="project" value="InterPro"/>
</dbReference>
<evidence type="ECO:0000256" key="3">
    <source>
        <dbReference type="ARBA" id="ARBA00022729"/>
    </source>
</evidence>
<protein>
    <submittedName>
        <fullName evidence="5">Transglycosylase SLT domain-containing protein</fullName>
    </submittedName>
</protein>
<comment type="similarity">
    <text evidence="1">Belongs to the transglycosylase Slt family.</text>
</comment>
<dbReference type="EMBL" id="CP047652">
    <property type="protein sequence ID" value="QHI95482.1"/>
    <property type="molecule type" value="Genomic_DNA"/>
</dbReference>
<accession>A0A6P1NIJ3</accession>
<dbReference type="KEGG" id="bomb:GT348_03660"/>
<dbReference type="RefSeq" id="WP_160618559.1">
    <property type="nucleotide sequence ID" value="NZ_CP047652.1"/>
</dbReference>
<dbReference type="SUPFAM" id="SSF53955">
    <property type="entry name" value="Lysozyme-like"/>
    <property type="match status" value="1"/>
</dbReference>
<dbReference type="InterPro" id="IPR008258">
    <property type="entry name" value="Transglycosylase_SLT_dom_1"/>
</dbReference>
<evidence type="ECO:0000256" key="2">
    <source>
        <dbReference type="ARBA" id="ARBA00009387"/>
    </source>
</evidence>
<dbReference type="CDD" id="cd13401">
    <property type="entry name" value="Slt70-like"/>
    <property type="match status" value="1"/>
</dbReference>
<comment type="similarity">
    <text evidence="2">Belongs to the virb1 family.</text>
</comment>
<dbReference type="Gene3D" id="1.10.530.10">
    <property type="match status" value="1"/>
</dbReference>
<keyword evidence="3" id="KW-0732">Signal</keyword>
<reference evidence="5 6" key="1">
    <citation type="submission" date="2020-01" db="EMBL/GenBank/DDBJ databases">
        <title>Genome sequencing of strain KACC 21507.</title>
        <authorList>
            <person name="Heo J."/>
            <person name="Kim S.-J."/>
            <person name="Kim J.-S."/>
            <person name="Hong S.-B."/>
            <person name="Kwon S.-W."/>
        </authorList>
    </citation>
    <scope>NUCLEOTIDE SEQUENCE [LARGE SCALE GENOMIC DNA]</scope>
    <source>
        <strain evidence="5 6">KACC 21507</strain>
    </source>
</reference>